<feature type="binding site" evidence="4 6">
    <location>
        <position position="110"/>
    </location>
    <ligand>
        <name>substrate</name>
    </ligand>
</feature>
<evidence type="ECO:0000256" key="1">
    <source>
        <dbReference type="ARBA" id="ARBA00009375"/>
    </source>
</evidence>
<dbReference type="Pfam" id="PF01416">
    <property type="entry name" value="PseudoU_synth_1"/>
    <property type="match status" value="2"/>
</dbReference>
<dbReference type="PANTHER" id="PTHR11142:SF0">
    <property type="entry name" value="TRNA PSEUDOURIDINE SYNTHASE-LIKE 1"/>
    <property type="match status" value="1"/>
</dbReference>
<dbReference type="Gene3D" id="3.30.70.660">
    <property type="entry name" value="Pseudouridine synthase I, catalytic domain, C-terminal subdomain"/>
    <property type="match status" value="1"/>
</dbReference>
<sequence length="237" mass="27524">MRCALTIAYNGTDFLGSQTQKSSANTILGQLENVLHKLHIESKITASGRTDKGVHATGQVCHIDLPIFWSDLKKLKKVLNEMLPSSIYIKNIKEVKNDFHARYNAKKRVYRYIIKEGERSPFEENFITFLESVDFEKIEKNIKLFQGSFDFKYFMKSGSAVKTTTRVIYKAFAYRYKEYIILNFEANGFLRSQIRLMVGALLSLNEQEIKEQLRCKKKYKTKPAKSNGLYLAKIKYK</sequence>
<feature type="active site" description="Nucleophile" evidence="4 5">
    <location>
        <position position="51"/>
    </location>
</feature>
<evidence type="ECO:0000256" key="3">
    <source>
        <dbReference type="ARBA" id="ARBA00023235"/>
    </source>
</evidence>
<name>A0AAJ4A3F2_9BACT</name>
<comment type="caution">
    <text evidence="4">Lacks conserved residue(s) required for the propagation of feature annotation.</text>
</comment>
<keyword evidence="10" id="KW-1185">Reference proteome</keyword>
<comment type="subunit">
    <text evidence="4">Homodimer.</text>
</comment>
<evidence type="ECO:0000256" key="5">
    <source>
        <dbReference type="PIRSR" id="PIRSR001430-1"/>
    </source>
</evidence>
<dbReference type="NCBIfam" id="TIGR00071">
    <property type="entry name" value="hisT_truA"/>
    <property type="match status" value="1"/>
</dbReference>
<dbReference type="InterPro" id="IPR020095">
    <property type="entry name" value="PsdUridine_synth_TruA_C"/>
</dbReference>
<dbReference type="InterPro" id="IPR020103">
    <property type="entry name" value="PsdUridine_synth_cat_dom_sf"/>
</dbReference>
<dbReference type="InterPro" id="IPR020097">
    <property type="entry name" value="PsdUridine_synth_TruA_a/b_dom"/>
</dbReference>
<dbReference type="AlphaFoldDB" id="A0AAJ4A3F2"/>
<dbReference type="Gene3D" id="3.30.70.580">
    <property type="entry name" value="Pseudouridine synthase I, catalytic domain, N-terminal subdomain"/>
    <property type="match status" value="1"/>
</dbReference>
<dbReference type="PANTHER" id="PTHR11142">
    <property type="entry name" value="PSEUDOURIDYLATE SYNTHASE"/>
    <property type="match status" value="1"/>
</dbReference>
<dbReference type="EMBL" id="CP041166">
    <property type="protein sequence ID" value="QFR43172.1"/>
    <property type="molecule type" value="Genomic_DNA"/>
</dbReference>
<dbReference type="GO" id="GO:0003723">
    <property type="term" value="F:RNA binding"/>
    <property type="evidence" value="ECO:0007669"/>
    <property type="project" value="InterPro"/>
</dbReference>
<feature type="domain" description="Pseudouridine synthase I TruA alpha/beta" evidence="8">
    <location>
        <begin position="142"/>
        <end position="236"/>
    </location>
</feature>
<organism evidence="9 10">
    <name type="scientific">Sulfurimonas xiamenensis</name>
    <dbReference type="NCBI Taxonomy" id="2590021"/>
    <lineage>
        <taxon>Bacteria</taxon>
        <taxon>Pseudomonadati</taxon>
        <taxon>Campylobacterota</taxon>
        <taxon>Epsilonproteobacteria</taxon>
        <taxon>Campylobacterales</taxon>
        <taxon>Sulfurimonadaceae</taxon>
        <taxon>Sulfurimonas</taxon>
    </lineage>
</organism>
<reference evidence="10" key="1">
    <citation type="submission" date="2019-06" db="EMBL/GenBank/DDBJ databases">
        <title>Sulfurimonas gotlandica sp. nov., a chemoautotrophic and psychrotolerant epsilonproteobacterium isolated from a pelagic redoxcline, and an emended description of the genus Sulfurimonas.</title>
        <authorList>
            <person name="Wang S."/>
            <person name="Jiang L."/>
            <person name="Shao Z."/>
        </authorList>
    </citation>
    <scope>NUCLEOTIDE SEQUENCE [LARGE SCALE GENOMIC DNA]</scope>
    <source>
        <strain evidence="10">1-1N</strain>
    </source>
</reference>
<accession>A0AAJ4A3F2</accession>
<comment type="similarity">
    <text evidence="1 4 7">Belongs to the tRNA pseudouridine synthase TruA family.</text>
</comment>
<keyword evidence="2 4" id="KW-0819">tRNA processing</keyword>
<gene>
    <name evidence="4 9" type="primary">truA</name>
    <name evidence="9" type="ORF">FJR47_04335</name>
</gene>
<evidence type="ECO:0000259" key="8">
    <source>
        <dbReference type="Pfam" id="PF01416"/>
    </source>
</evidence>
<dbReference type="GO" id="GO:0031119">
    <property type="term" value="P:tRNA pseudouridine synthesis"/>
    <property type="evidence" value="ECO:0007669"/>
    <property type="project" value="UniProtKB-UniRule"/>
</dbReference>
<evidence type="ECO:0000256" key="6">
    <source>
        <dbReference type="PIRSR" id="PIRSR001430-2"/>
    </source>
</evidence>
<dbReference type="CDD" id="cd02570">
    <property type="entry name" value="PseudoU_synth_EcTruA"/>
    <property type="match status" value="1"/>
</dbReference>
<proteinExistence type="inferred from homology"/>
<feature type="domain" description="Pseudouridine synthase I TruA alpha/beta" evidence="8">
    <location>
        <begin position="8"/>
        <end position="104"/>
    </location>
</feature>
<keyword evidence="3 4" id="KW-0413">Isomerase</keyword>
<dbReference type="GO" id="GO:0160147">
    <property type="term" value="F:tRNA pseudouridine(38-40) synthase activity"/>
    <property type="evidence" value="ECO:0007669"/>
    <property type="project" value="UniProtKB-EC"/>
</dbReference>
<evidence type="ECO:0000256" key="7">
    <source>
        <dbReference type="RuleBase" id="RU003792"/>
    </source>
</evidence>
<comment type="catalytic activity">
    <reaction evidence="4 7">
        <text>uridine(38/39/40) in tRNA = pseudouridine(38/39/40) in tRNA</text>
        <dbReference type="Rhea" id="RHEA:22376"/>
        <dbReference type="Rhea" id="RHEA-COMP:10085"/>
        <dbReference type="Rhea" id="RHEA-COMP:10087"/>
        <dbReference type="ChEBI" id="CHEBI:65314"/>
        <dbReference type="ChEBI" id="CHEBI:65315"/>
        <dbReference type="EC" id="5.4.99.12"/>
    </reaction>
</comment>
<dbReference type="HAMAP" id="MF_00171">
    <property type="entry name" value="TruA"/>
    <property type="match status" value="1"/>
</dbReference>
<evidence type="ECO:0000313" key="10">
    <source>
        <dbReference type="Proteomes" id="UP000326061"/>
    </source>
</evidence>
<comment type="function">
    <text evidence="4">Formation of pseudouridine at positions 38, 39 and 40 in the anticodon stem and loop of transfer RNAs.</text>
</comment>
<dbReference type="FunFam" id="3.30.70.580:FF:000001">
    <property type="entry name" value="tRNA pseudouridine synthase A"/>
    <property type="match status" value="1"/>
</dbReference>
<dbReference type="SUPFAM" id="SSF55120">
    <property type="entry name" value="Pseudouridine synthase"/>
    <property type="match status" value="1"/>
</dbReference>
<dbReference type="KEGG" id="suln:FJR47_04335"/>
<evidence type="ECO:0000256" key="2">
    <source>
        <dbReference type="ARBA" id="ARBA00022694"/>
    </source>
</evidence>
<dbReference type="Proteomes" id="UP000326061">
    <property type="component" value="Chromosome"/>
</dbReference>
<protein>
    <recommendedName>
        <fullName evidence="4">tRNA pseudouridine synthase A</fullName>
        <ecNumber evidence="4">5.4.99.12</ecNumber>
    </recommendedName>
    <alternativeName>
        <fullName evidence="4">tRNA pseudouridine(38-40) synthase</fullName>
    </alternativeName>
    <alternativeName>
        <fullName evidence="4">tRNA pseudouridylate synthase I</fullName>
    </alternativeName>
    <alternativeName>
        <fullName evidence="4">tRNA-uridine isomerase I</fullName>
    </alternativeName>
</protein>
<evidence type="ECO:0000256" key="4">
    <source>
        <dbReference type="HAMAP-Rule" id="MF_00171"/>
    </source>
</evidence>
<dbReference type="PIRSF" id="PIRSF001430">
    <property type="entry name" value="tRNA_psdUrid_synth"/>
    <property type="match status" value="1"/>
</dbReference>
<dbReference type="InterPro" id="IPR020094">
    <property type="entry name" value="TruA/RsuA/RluB/E/F_N"/>
</dbReference>
<dbReference type="InterPro" id="IPR001406">
    <property type="entry name" value="PsdUridine_synth_TruA"/>
</dbReference>
<dbReference type="EC" id="5.4.99.12" evidence="4"/>
<evidence type="ECO:0000313" key="9">
    <source>
        <dbReference type="EMBL" id="QFR43172.1"/>
    </source>
</evidence>
<dbReference type="RefSeq" id="WP_152299235.1">
    <property type="nucleotide sequence ID" value="NZ_CP041166.1"/>
</dbReference>